<keyword evidence="2 6" id="KW-0732">Signal</keyword>
<feature type="region of interest" description="Disordered" evidence="5">
    <location>
        <begin position="428"/>
        <end position="505"/>
    </location>
</feature>
<dbReference type="Gene3D" id="2.160.20.10">
    <property type="entry name" value="Single-stranded right-handed beta-helix, Pectin lyase-like"/>
    <property type="match status" value="1"/>
</dbReference>
<dbReference type="SUPFAM" id="SSF51126">
    <property type="entry name" value="Pectin lyase-like"/>
    <property type="match status" value="1"/>
</dbReference>
<dbReference type="Pfam" id="PF00544">
    <property type="entry name" value="Pectate_lyase_4"/>
    <property type="match status" value="1"/>
</dbReference>
<reference evidence="8" key="1">
    <citation type="journal article" date="2023" name="Mol. Phylogenet. Evol.">
        <title>Genome-scale phylogeny and comparative genomics of the fungal order Sordariales.</title>
        <authorList>
            <person name="Hensen N."/>
            <person name="Bonometti L."/>
            <person name="Westerberg I."/>
            <person name="Brannstrom I.O."/>
            <person name="Guillou S."/>
            <person name="Cros-Aarteil S."/>
            <person name="Calhoun S."/>
            <person name="Haridas S."/>
            <person name="Kuo A."/>
            <person name="Mondo S."/>
            <person name="Pangilinan J."/>
            <person name="Riley R."/>
            <person name="LaButti K."/>
            <person name="Andreopoulos B."/>
            <person name="Lipzen A."/>
            <person name="Chen C."/>
            <person name="Yan M."/>
            <person name="Daum C."/>
            <person name="Ng V."/>
            <person name="Clum A."/>
            <person name="Steindorff A."/>
            <person name="Ohm R.A."/>
            <person name="Martin F."/>
            <person name="Silar P."/>
            <person name="Natvig D.O."/>
            <person name="Lalanne C."/>
            <person name="Gautier V."/>
            <person name="Ament-Velasquez S.L."/>
            <person name="Kruys A."/>
            <person name="Hutchinson M.I."/>
            <person name="Powell A.J."/>
            <person name="Barry K."/>
            <person name="Miller A.N."/>
            <person name="Grigoriev I.V."/>
            <person name="Debuchy R."/>
            <person name="Gladieux P."/>
            <person name="Hiltunen Thoren M."/>
            <person name="Johannesson H."/>
        </authorList>
    </citation>
    <scope>NUCLEOTIDE SEQUENCE</scope>
    <source>
        <strain evidence="8">PSN324</strain>
    </source>
</reference>
<accession>A0AAV9HQJ7</accession>
<evidence type="ECO:0000256" key="3">
    <source>
        <dbReference type="ARBA" id="ARBA00023239"/>
    </source>
</evidence>
<feature type="domain" description="Pectate lyase" evidence="7">
    <location>
        <begin position="49"/>
        <end position="263"/>
    </location>
</feature>
<feature type="chain" id="PRO_5043698543" evidence="6">
    <location>
        <begin position="16"/>
        <end position="505"/>
    </location>
</feature>
<comment type="similarity">
    <text evidence="1 4">Belongs to the polysaccharide lyase 1 family.</text>
</comment>
<dbReference type="GO" id="GO:0030570">
    <property type="term" value="F:pectate lyase activity"/>
    <property type="evidence" value="ECO:0007669"/>
    <property type="project" value="InterPro"/>
</dbReference>
<feature type="compositionally biased region" description="Low complexity" evidence="5">
    <location>
        <begin position="428"/>
        <end position="492"/>
    </location>
</feature>
<dbReference type="GO" id="GO:0000272">
    <property type="term" value="P:polysaccharide catabolic process"/>
    <property type="evidence" value="ECO:0007669"/>
    <property type="project" value="UniProtKB-KW"/>
</dbReference>
<sequence length="505" mass="52146">MKVLSLTILLGLAAAVPTTPIQSGLKRASISDVATIGYATLNGGTTGGSGGKVVTVSTLAEFVAAVAEKNTAPTIVLVNGTLVGNEKVRVGSNKSILGLPGSSLKGIGLIFKKQKNLIVRNIKSSFVLASNEDALKIDESTNVWVDHCEFHSALGNDKDQYDGLVDSSHGSDFVTVSHTYFHDHWKTSLVGHSDSNAAQDKGKLRITYANNYWRDLGSRTPLIRFGTAHIFNSYYQNVGSGINTRMGAQVLVQNNVFKNVTTAITSRDSKEVGFAVVEGNDLGRSQSNAPAGSLRTNNIPYKFTLLSTSAVGSVVPLEAGPILVFDEPDKPATTTTTTSSVLSTTSTKSSTTASTPTTLTTTTRASTSTSTSTFAMTTTSAPVSSTSIGFTTSTASISAPASTLTSVTTASTSAVISTTSELTTVTLTVPEPTSPTTHSNTTESFSTTTAMETTTQAVPPTATSSPTTEAEACEAEPTATSESASASASASGTGTGEGEKEVVKG</sequence>
<dbReference type="InterPro" id="IPR011050">
    <property type="entry name" value="Pectin_lyase_fold/virulence"/>
</dbReference>
<dbReference type="PANTHER" id="PTHR31683">
    <property type="entry name" value="PECTATE LYASE 18-RELATED"/>
    <property type="match status" value="1"/>
</dbReference>
<keyword evidence="4" id="KW-0624">Polysaccharide degradation</keyword>
<feature type="signal peptide" evidence="6">
    <location>
        <begin position="1"/>
        <end position="15"/>
    </location>
</feature>
<gene>
    <name evidence="8" type="ORF">QBC42DRAFT_324841</name>
</gene>
<evidence type="ECO:0000256" key="2">
    <source>
        <dbReference type="ARBA" id="ARBA00022729"/>
    </source>
</evidence>
<feature type="region of interest" description="Disordered" evidence="5">
    <location>
        <begin position="327"/>
        <end position="367"/>
    </location>
</feature>
<dbReference type="EMBL" id="MU864962">
    <property type="protein sequence ID" value="KAK4463172.1"/>
    <property type="molecule type" value="Genomic_DNA"/>
</dbReference>
<protein>
    <submittedName>
        <fullName evidence="8">Pectin lyase fold/virulence factor</fullName>
    </submittedName>
</protein>
<evidence type="ECO:0000256" key="4">
    <source>
        <dbReference type="RuleBase" id="RU361173"/>
    </source>
</evidence>
<dbReference type="InterPro" id="IPR012334">
    <property type="entry name" value="Pectin_lyas_fold"/>
</dbReference>
<dbReference type="InterPro" id="IPR045032">
    <property type="entry name" value="PEL"/>
</dbReference>
<name>A0AAV9HQJ7_9PEZI</name>
<proteinExistence type="inferred from homology"/>
<keyword evidence="9" id="KW-1185">Reference proteome</keyword>
<evidence type="ECO:0000259" key="7">
    <source>
        <dbReference type="SMART" id="SM00656"/>
    </source>
</evidence>
<dbReference type="AlphaFoldDB" id="A0AAV9HQJ7"/>
<dbReference type="SMART" id="SM00656">
    <property type="entry name" value="Amb_all"/>
    <property type="match status" value="1"/>
</dbReference>
<evidence type="ECO:0000313" key="8">
    <source>
        <dbReference type="EMBL" id="KAK4463172.1"/>
    </source>
</evidence>
<keyword evidence="3 4" id="KW-0456">Lyase</keyword>
<reference evidence="8" key="2">
    <citation type="submission" date="2023-06" db="EMBL/GenBank/DDBJ databases">
        <authorList>
            <consortium name="Lawrence Berkeley National Laboratory"/>
            <person name="Mondo S.J."/>
            <person name="Hensen N."/>
            <person name="Bonometti L."/>
            <person name="Westerberg I."/>
            <person name="Brannstrom I.O."/>
            <person name="Guillou S."/>
            <person name="Cros-Aarteil S."/>
            <person name="Calhoun S."/>
            <person name="Haridas S."/>
            <person name="Kuo A."/>
            <person name="Pangilinan J."/>
            <person name="Riley R."/>
            <person name="Labutti K."/>
            <person name="Andreopoulos B."/>
            <person name="Lipzen A."/>
            <person name="Chen C."/>
            <person name="Yanf M."/>
            <person name="Daum C."/>
            <person name="Ng V."/>
            <person name="Clum A."/>
            <person name="Steindorff A."/>
            <person name="Ohm R."/>
            <person name="Martin F."/>
            <person name="Silar P."/>
            <person name="Natvig D."/>
            <person name="Lalanne C."/>
            <person name="Gautier V."/>
            <person name="Ament-Velasquez S.L."/>
            <person name="Kruys A."/>
            <person name="Hutchinson M.I."/>
            <person name="Powell A.J."/>
            <person name="Barry K."/>
            <person name="Miller A.N."/>
            <person name="Grigoriev I.V."/>
            <person name="Debuchy R."/>
            <person name="Gladieux P."/>
            <person name="Thoren M.H."/>
            <person name="Johannesson H."/>
        </authorList>
    </citation>
    <scope>NUCLEOTIDE SEQUENCE</scope>
    <source>
        <strain evidence="8">PSN324</strain>
    </source>
</reference>
<evidence type="ECO:0000256" key="5">
    <source>
        <dbReference type="SAM" id="MobiDB-lite"/>
    </source>
</evidence>
<dbReference type="GO" id="GO:0005576">
    <property type="term" value="C:extracellular region"/>
    <property type="evidence" value="ECO:0007669"/>
    <property type="project" value="UniProtKB-SubCell"/>
</dbReference>
<evidence type="ECO:0000256" key="1">
    <source>
        <dbReference type="ARBA" id="ARBA00010980"/>
    </source>
</evidence>
<comment type="subcellular location">
    <subcellularLocation>
        <location evidence="4">Secreted</location>
    </subcellularLocation>
</comment>
<keyword evidence="4" id="KW-0964">Secreted</keyword>
<organism evidence="8 9">
    <name type="scientific">Cladorrhinum samala</name>
    <dbReference type="NCBI Taxonomy" id="585594"/>
    <lineage>
        <taxon>Eukaryota</taxon>
        <taxon>Fungi</taxon>
        <taxon>Dikarya</taxon>
        <taxon>Ascomycota</taxon>
        <taxon>Pezizomycotina</taxon>
        <taxon>Sordariomycetes</taxon>
        <taxon>Sordariomycetidae</taxon>
        <taxon>Sordariales</taxon>
        <taxon>Podosporaceae</taxon>
        <taxon>Cladorrhinum</taxon>
    </lineage>
</organism>
<keyword evidence="4" id="KW-0119">Carbohydrate metabolism</keyword>
<comment type="caution">
    <text evidence="8">The sequence shown here is derived from an EMBL/GenBank/DDBJ whole genome shotgun (WGS) entry which is preliminary data.</text>
</comment>
<dbReference type="InterPro" id="IPR002022">
    <property type="entry name" value="Pec_lyase"/>
</dbReference>
<dbReference type="Proteomes" id="UP001321749">
    <property type="component" value="Unassembled WGS sequence"/>
</dbReference>
<dbReference type="PANTHER" id="PTHR31683:SF18">
    <property type="entry name" value="PECTATE LYASE 21-RELATED"/>
    <property type="match status" value="1"/>
</dbReference>
<evidence type="ECO:0000256" key="6">
    <source>
        <dbReference type="SAM" id="SignalP"/>
    </source>
</evidence>
<feature type="compositionally biased region" description="Low complexity" evidence="5">
    <location>
        <begin position="332"/>
        <end position="367"/>
    </location>
</feature>
<evidence type="ECO:0000313" key="9">
    <source>
        <dbReference type="Proteomes" id="UP001321749"/>
    </source>
</evidence>